<dbReference type="Proteomes" id="UP000595375">
    <property type="component" value="Chromosome"/>
</dbReference>
<organism evidence="1 2">
    <name type="scientific">Fusobacterium canifelinum</name>
    <dbReference type="NCBI Taxonomy" id="285729"/>
    <lineage>
        <taxon>Bacteria</taxon>
        <taxon>Fusobacteriati</taxon>
        <taxon>Fusobacteriota</taxon>
        <taxon>Fusobacteriia</taxon>
        <taxon>Fusobacteriales</taxon>
        <taxon>Fusobacteriaceae</taxon>
        <taxon>Fusobacterium</taxon>
    </lineage>
</organism>
<gene>
    <name evidence="1" type="ORF">I6I83_01825</name>
</gene>
<evidence type="ECO:0000313" key="2">
    <source>
        <dbReference type="Proteomes" id="UP000595375"/>
    </source>
</evidence>
<sequence length="55" mass="6295">MPPNEIKIKSDPNWSWEKIVQKQVEKGLSEDDIYKEIIASSQHSRDAVNKSLGVK</sequence>
<dbReference type="RefSeq" id="WP_167444852.1">
    <property type="nucleotide sequence ID" value="NZ_CP068114.1"/>
</dbReference>
<accession>A0ABX7CEF2</accession>
<reference evidence="1 2" key="1">
    <citation type="submission" date="2021-01" db="EMBL/GenBank/DDBJ databases">
        <title>FDA dAtabase for Regulatory Grade micrObial Sequences (FDA-ARGOS): Supporting development and validation of Infectious Disease Dx tests.</title>
        <authorList>
            <person name="Sproer C."/>
            <person name="Gronow S."/>
            <person name="Severitt S."/>
            <person name="Schroder I."/>
            <person name="Tallon L."/>
            <person name="Sadzewicz L."/>
            <person name="Zhao X."/>
            <person name="Boylan J."/>
            <person name="Ott S."/>
            <person name="Bowen H."/>
            <person name="Vavikolanu K."/>
            <person name="Mehta A."/>
            <person name="Aluvathingal J."/>
            <person name="Nadendla S."/>
            <person name="Lowell S."/>
            <person name="Myers T."/>
            <person name="Yan Y."/>
            <person name="Sichtig H."/>
        </authorList>
    </citation>
    <scope>NUCLEOTIDE SEQUENCE [LARGE SCALE GENOMIC DNA]</scope>
    <source>
        <strain evidence="1 2">FDAARGOS_1126</strain>
    </source>
</reference>
<dbReference type="EMBL" id="CP068114">
    <property type="protein sequence ID" value="QQS87906.1"/>
    <property type="molecule type" value="Genomic_DNA"/>
</dbReference>
<keyword evidence="2" id="KW-1185">Reference proteome</keyword>
<name>A0ABX7CEF2_9FUSO</name>
<protein>
    <submittedName>
        <fullName evidence="1">Uncharacterized protein</fullName>
    </submittedName>
</protein>
<proteinExistence type="predicted"/>
<evidence type="ECO:0000313" key="1">
    <source>
        <dbReference type="EMBL" id="QQS87906.1"/>
    </source>
</evidence>